<organism evidence="3 4">
    <name type="scientific">Ambispora gerdemannii</name>
    <dbReference type="NCBI Taxonomy" id="144530"/>
    <lineage>
        <taxon>Eukaryota</taxon>
        <taxon>Fungi</taxon>
        <taxon>Fungi incertae sedis</taxon>
        <taxon>Mucoromycota</taxon>
        <taxon>Glomeromycotina</taxon>
        <taxon>Glomeromycetes</taxon>
        <taxon>Archaeosporales</taxon>
        <taxon>Ambisporaceae</taxon>
        <taxon>Ambispora</taxon>
    </lineage>
</organism>
<dbReference type="EMBL" id="CAJVPL010003677">
    <property type="protein sequence ID" value="CAG8636630.1"/>
    <property type="molecule type" value="Genomic_DNA"/>
</dbReference>
<comment type="caution">
    <text evidence="3">The sequence shown here is derived from an EMBL/GenBank/DDBJ whole genome shotgun (WGS) entry which is preliminary data.</text>
</comment>
<feature type="region of interest" description="Disordered" evidence="1">
    <location>
        <begin position="362"/>
        <end position="391"/>
    </location>
</feature>
<name>A0A9N9DII1_9GLOM</name>
<sequence length="666" mass="77280">MVRYIHLIKSLHAEKNAFFYKVAEAFVLLLFLVWLLANKIESPAIHTPACLLSYINNHQRAAAQNVVVDKLDGINENLCEIRSNCNWVRPHNNHQKSSPPKPTKSYDGDVLTLWNKFAHLFDAKRKLNDISLSEMYCKVKGEIDNLERGTIGTSMLENFYKCRTNPKPKTLKVIASWIENERRDRFTSYASRQTARYSMELQKVLNKIIEANPSLSETQRSCITWLLQSFNPVPLEFYRFLNRKTKHTAVSGYLSALSHVLEMSDDMPEEKRVLFGEIQQKWKDGMFNSDWTVYAAERSALSSVKTSISVQKDFNSEVSSHCTKKRKYDPSTPNKPVIRVDMEGLYPQISFEKKIRFAASESNNDEATASSETGSLLNPFEVPQGTETDSGQNQIATWRKWLEYILEVPIEDVRIKILTLPYSNKNKFEATMIQYIGKVLMDFVNKVIDVPGNVLFIDDIERDWIISKLSPLFVYLEATFINRVRFHWQVVEHDIEPTHERLVRDGNTTNKDRLKADMVGVRLCDNRQIVFLEMSGAPTDFLQPHTITDVHKTIQERIDAVNSLLLDFLDYDVRYAGKIRSLTVQGIRDRLTLRSIFLRGKEDYVDEEILSAIFPLSWELRFQFLEIFELTEYIMLSIIEYPNVIKELRKHRADSLEFSIRHCLSN</sequence>
<evidence type="ECO:0000256" key="1">
    <source>
        <dbReference type="SAM" id="MobiDB-lite"/>
    </source>
</evidence>
<proteinExistence type="predicted"/>
<keyword evidence="4" id="KW-1185">Reference proteome</keyword>
<keyword evidence="2" id="KW-1133">Transmembrane helix</keyword>
<keyword evidence="2" id="KW-0472">Membrane</keyword>
<evidence type="ECO:0000256" key="2">
    <source>
        <dbReference type="SAM" id="Phobius"/>
    </source>
</evidence>
<dbReference type="AlphaFoldDB" id="A0A9N9DII1"/>
<keyword evidence="2" id="KW-0812">Transmembrane</keyword>
<dbReference type="OrthoDB" id="2442088at2759"/>
<feature type="transmembrane region" description="Helical" evidence="2">
    <location>
        <begin position="18"/>
        <end position="37"/>
    </location>
</feature>
<evidence type="ECO:0000313" key="4">
    <source>
        <dbReference type="Proteomes" id="UP000789831"/>
    </source>
</evidence>
<feature type="compositionally biased region" description="Polar residues" evidence="1">
    <location>
        <begin position="362"/>
        <end position="376"/>
    </location>
</feature>
<gene>
    <name evidence="3" type="ORF">AGERDE_LOCUS10776</name>
</gene>
<accession>A0A9N9DII1</accession>
<dbReference type="Proteomes" id="UP000789831">
    <property type="component" value="Unassembled WGS sequence"/>
</dbReference>
<evidence type="ECO:0000313" key="3">
    <source>
        <dbReference type="EMBL" id="CAG8636630.1"/>
    </source>
</evidence>
<protein>
    <submittedName>
        <fullName evidence="3">5359_t:CDS:1</fullName>
    </submittedName>
</protein>
<reference evidence="3" key="1">
    <citation type="submission" date="2021-06" db="EMBL/GenBank/DDBJ databases">
        <authorList>
            <person name="Kallberg Y."/>
            <person name="Tangrot J."/>
            <person name="Rosling A."/>
        </authorList>
    </citation>
    <scope>NUCLEOTIDE SEQUENCE</scope>
    <source>
        <strain evidence="3">MT106</strain>
    </source>
</reference>